<dbReference type="InterPro" id="IPR005181">
    <property type="entry name" value="SASA"/>
</dbReference>
<dbReference type="Proteomes" id="UP000263900">
    <property type="component" value="Chromosome"/>
</dbReference>
<protein>
    <submittedName>
        <fullName evidence="3">Sialate O-acetylesterase</fullName>
    </submittedName>
</protein>
<keyword evidence="4" id="KW-1185">Reference proteome</keyword>
<accession>A0A3B7MJF5</accession>
<dbReference type="AlphaFoldDB" id="A0A3B7MJF5"/>
<proteinExistence type="predicted"/>
<dbReference type="InterPro" id="IPR036514">
    <property type="entry name" value="SGNH_hydro_sf"/>
</dbReference>
<sequence length="269" mass="29074">MKFVIGLMTGITLSIILIQSVMAQESPAGKPDTTFHIYLLIGQSNMAGRGAVDSISKVQRPRILMLDKNRQFVPATDPLHFDKKEAGVGPGISFAESMLPADGAVRIGLVPAAVGGTSITLWVPGAYDSITKTHPYDDAMVRLKEALKYGVLKGILWHQGESNSGSFSVSPTYMSQLEALIKRIRVELHVPDVPVVVGELGYYRPAFSHFNAMLKQVPDSIAFSAVVSAEGLGHKGDNLHFNTAAARELGKRYAVKMKELQQAAQGLSK</sequence>
<dbReference type="GO" id="GO:0016788">
    <property type="term" value="F:hydrolase activity, acting on ester bonds"/>
    <property type="evidence" value="ECO:0007669"/>
    <property type="project" value="UniProtKB-ARBA"/>
</dbReference>
<name>A0A3B7MJF5_9BACT</name>
<dbReference type="InterPro" id="IPR052940">
    <property type="entry name" value="Carb_Esterase_6"/>
</dbReference>
<evidence type="ECO:0000313" key="4">
    <source>
        <dbReference type="Proteomes" id="UP000263900"/>
    </source>
</evidence>
<keyword evidence="1" id="KW-0378">Hydrolase</keyword>
<dbReference type="Gene3D" id="3.40.50.1110">
    <property type="entry name" value="SGNH hydrolase"/>
    <property type="match status" value="1"/>
</dbReference>
<dbReference type="OrthoDB" id="9795554at2"/>
<dbReference type="SUPFAM" id="SSF52266">
    <property type="entry name" value="SGNH hydrolase"/>
    <property type="match status" value="1"/>
</dbReference>
<reference evidence="3 4" key="1">
    <citation type="submission" date="2018-09" db="EMBL/GenBank/DDBJ databases">
        <title>Genome sequencing of strain 6GH32-13.</title>
        <authorList>
            <person name="Weon H.-Y."/>
            <person name="Heo J."/>
            <person name="Kwon S.-W."/>
        </authorList>
    </citation>
    <scope>NUCLEOTIDE SEQUENCE [LARGE SCALE GENOMIC DNA]</scope>
    <source>
        <strain evidence="3 4">5GH32-13</strain>
    </source>
</reference>
<evidence type="ECO:0000256" key="1">
    <source>
        <dbReference type="ARBA" id="ARBA00022801"/>
    </source>
</evidence>
<organism evidence="3 4">
    <name type="scientific">Paraflavitalea soli</name>
    <dbReference type="NCBI Taxonomy" id="2315862"/>
    <lineage>
        <taxon>Bacteria</taxon>
        <taxon>Pseudomonadati</taxon>
        <taxon>Bacteroidota</taxon>
        <taxon>Chitinophagia</taxon>
        <taxon>Chitinophagales</taxon>
        <taxon>Chitinophagaceae</taxon>
        <taxon>Paraflavitalea</taxon>
    </lineage>
</organism>
<feature type="domain" description="Sialate O-acetylesterase" evidence="2">
    <location>
        <begin position="35"/>
        <end position="257"/>
    </location>
</feature>
<dbReference type="PANTHER" id="PTHR31988:SF19">
    <property type="entry name" value="9-O-ACETYL-N-ACETYLNEURAMINIC ACID DEACETYLASE-RELATED"/>
    <property type="match status" value="1"/>
</dbReference>
<evidence type="ECO:0000259" key="2">
    <source>
        <dbReference type="Pfam" id="PF03629"/>
    </source>
</evidence>
<evidence type="ECO:0000313" key="3">
    <source>
        <dbReference type="EMBL" id="AXY74584.1"/>
    </source>
</evidence>
<dbReference type="KEGG" id="pseg:D3H65_11595"/>
<dbReference type="Pfam" id="PF03629">
    <property type="entry name" value="SASA"/>
    <property type="match status" value="1"/>
</dbReference>
<gene>
    <name evidence="3" type="ORF">D3H65_11595</name>
</gene>
<dbReference type="EMBL" id="CP032157">
    <property type="protein sequence ID" value="AXY74584.1"/>
    <property type="molecule type" value="Genomic_DNA"/>
</dbReference>
<dbReference type="PANTHER" id="PTHR31988">
    <property type="entry name" value="ESTERASE, PUTATIVE (DUF303)-RELATED"/>
    <property type="match status" value="1"/>
</dbReference>